<dbReference type="STRING" id="3916.A0A1S3UX46"/>
<keyword evidence="4" id="KW-1185">Reference proteome</keyword>
<feature type="transmembrane region" description="Helical" evidence="3">
    <location>
        <begin position="84"/>
        <end position="103"/>
    </location>
</feature>
<keyword evidence="1" id="KW-0175">Coiled coil</keyword>
<keyword evidence="3" id="KW-1133">Transmembrane helix</keyword>
<evidence type="ECO:0000313" key="4">
    <source>
        <dbReference type="Proteomes" id="UP000087766"/>
    </source>
</evidence>
<keyword evidence="3" id="KW-0812">Transmembrane</keyword>
<evidence type="ECO:0000313" key="5">
    <source>
        <dbReference type="RefSeq" id="XP_014510656.1"/>
    </source>
</evidence>
<dbReference type="OrthoDB" id="993453at2759"/>
<name>A0A1S3UX46_VIGRR</name>
<dbReference type="PANTHER" id="PTHR34807">
    <property type="entry name" value="OS08G0270800 PROTEIN"/>
    <property type="match status" value="1"/>
</dbReference>
<accession>A0A1S3UX46</accession>
<dbReference type="GeneID" id="106769520"/>
<evidence type="ECO:0000256" key="2">
    <source>
        <dbReference type="SAM" id="MobiDB-lite"/>
    </source>
</evidence>
<proteinExistence type="predicted"/>
<feature type="coiled-coil region" evidence="1">
    <location>
        <begin position="169"/>
        <end position="206"/>
    </location>
</feature>
<dbReference type="PANTHER" id="PTHR34807:SF3">
    <property type="entry name" value="OS08G0270800 PROTEIN"/>
    <property type="match status" value="1"/>
</dbReference>
<protein>
    <submittedName>
        <fullName evidence="5">Uncharacterized protein LOC106769520</fullName>
    </submittedName>
</protein>
<dbReference type="Proteomes" id="UP000087766">
    <property type="component" value="Chromosome 7"/>
</dbReference>
<reference evidence="4" key="1">
    <citation type="journal article" date="2014" name="Nat. Commun.">
        <title>Genome sequence of mungbean and insights into evolution within Vigna species.</title>
        <authorList>
            <person name="Kang Y.J."/>
            <person name="Kim S.K."/>
            <person name="Kim M.Y."/>
            <person name="Lestari P."/>
            <person name="Kim K.H."/>
            <person name="Ha B.K."/>
            <person name="Jun T.H."/>
            <person name="Hwang W.J."/>
            <person name="Lee T."/>
            <person name="Lee J."/>
            <person name="Shim S."/>
            <person name="Yoon M.Y."/>
            <person name="Jang Y.E."/>
            <person name="Han K.S."/>
            <person name="Taeprayoon P."/>
            <person name="Yoon N."/>
            <person name="Somta P."/>
            <person name="Tanya P."/>
            <person name="Kim K.S."/>
            <person name="Gwag J.G."/>
            <person name="Moon J.K."/>
            <person name="Lee Y.H."/>
            <person name="Park B.S."/>
            <person name="Bombarely A."/>
            <person name="Doyle J.J."/>
            <person name="Jackson S.A."/>
            <person name="Schafleitner R."/>
            <person name="Srinives P."/>
            <person name="Varshney R.K."/>
            <person name="Lee S.H."/>
        </authorList>
    </citation>
    <scope>NUCLEOTIDE SEQUENCE [LARGE SCALE GENOMIC DNA]</scope>
    <source>
        <strain evidence="4">cv. VC1973A</strain>
    </source>
</reference>
<feature type="compositionally biased region" description="Polar residues" evidence="2">
    <location>
        <begin position="252"/>
        <end position="263"/>
    </location>
</feature>
<evidence type="ECO:0000256" key="1">
    <source>
        <dbReference type="SAM" id="Coils"/>
    </source>
</evidence>
<feature type="transmembrane region" description="Helical" evidence="3">
    <location>
        <begin position="46"/>
        <end position="64"/>
    </location>
</feature>
<organism evidence="4 5">
    <name type="scientific">Vigna radiata var. radiata</name>
    <name type="common">Mung bean</name>
    <name type="synonym">Phaseolus aureus</name>
    <dbReference type="NCBI Taxonomy" id="3916"/>
    <lineage>
        <taxon>Eukaryota</taxon>
        <taxon>Viridiplantae</taxon>
        <taxon>Streptophyta</taxon>
        <taxon>Embryophyta</taxon>
        <taxon>Tracheophyta</taxon>
        <taxon>Spermatophyta</taxon>
        <taxon>Magnoliopsida</taxon>
        <taxon>eudicotyledons</taxon>
        <taxon>Gunneridae</taxon>
        <taxon>Pentapetalae</taxon>
        <taxon>rosids</taxon>
        <taxon>fabids</taxon>
        <taxon>Fabales</taxon>
        <taxon>Fabaceae</taxon>
        <taxon>Papilionoideae</taxon>
        <taxon>50 kb inversion clade</taxon>
        <taxon>NPAAA clade</taxon>
        <taxon>indigoferoid/millettioid clade</taxon>
        <taxon>Phaseoleae</taxon>
        <taxon>Vigna</taxon>
    </lineage>
</organism>
<evidence type="ECO:0000256" key="3">
    <source>
        <dbReference type="SAM" id="Phobius"/>
    </source>
</evidence>
<feature type="compositionally biased region" description="Basic and acidic residues" evidence="2">
    <location>
        <begin position="347"/>
        <end position="368"/>
    </location>
</feature>
<gene>
    <name evidence="5" type="primary">LOC106769520</name>
</gene>
<keyword evidence="3" id="KW-0472">Membrane</keyword>
<dbReference type="AlphaFoldDB" id="A0A1S3UX46"/>
<feature type="region of interest" description="Disordered" evidence="2">
    <location>
        <begin position="336"/>
        <end position="398"/>
    </location>
</feature>
<feature type="transmembrane region" description="Helical" evidence="3">
    <location>
        <begin position="115"/>
        <end position="136"/>
    </location>
</feature>
<dbReference type="RefSeq" id="XP_014510656.1">
    <property type="nucleotide sequence ID" value="XM_014655170.2"/>
</dbReference>
<feature type="region of interest" description="Disordered" evidence="2">
    <location>
        <begin position="235"/>
        <end position="263"/>
    </location>
</feature>
<reference evidence="5" key="2">
    <citation type="submission" date="2025-08" db="UniProtKB">
        <authorList>
            <consortium name="RefSeq"/>
        </authorList>
    </citation>
    <scope>IDENTIFICATION</scope>
    <source>
        <tissue evidence="5">Leaf</tissue>
    </source>
</reference>
<dbReference type="KEGG" id="vra:106769520"/>
<sequence>MCSNVLQPNPPYISLSISLFLSHHNYVPRIALLQAPKKSHLHHCSFKTTIFFTELCGLFGFLCLGQSFSQRKQESENLLTPSPLLSFLGLSFPISFTHVLFHHPTHPPNHPPSSFSLSAFPLYFCFALPFSLHFFLSDLMKKMKAVVSIDPPYDLYQDQRTRLRHHSLLQDYQDLHKETEVMRRKLQDTEHKRLILEDEVRFLRQRYKYLLKHPIPKPQPKKEVVKSQKVKIQAPIISKGKNYSRKDHTSRSHSSSHLNPNGKISNVAEVPLQKTSHLFDLNQNARNFSSSKKDSTIHGSASPALDLNHKERIHSSKEATKKSVTPFFDLNQISREEEELQGNSEPMRVEEPKRSTPRVGSDEQHNDIKLSACRSVGDGANRAGKRKISWQDQVALRV</sequence>